<evidence type="ECO:0000259" key="1">
    <source>
        <dbReference type="PROSITE" id="PS51832"/>
    </source>
</evidence>
<dbReference type="RefSeq" id="WP_353529829.1">
    <property type="nucleotide sequence ID" value="NZ_JBBMEX010000002.1"/>
</dbReference>
<dbReference type="InterPro" id="IPR003607">
    <property type="entry name" value="HD/PDEase_dom"/>
</dbReference>
<dbReference type="CDD" id="cd00077">
    <property type="entry name" value="HDc"/>
    <property type="match status" value="2"/>
</dbReference>
<dbReference type="PANTHER" id="PTHR43155:SF1">
    <property type="entry name" value="3'3'-CGAMP-SPECIFIC PHOSPHODIESTERASE 1"/>
    <property type="match status" value="1"/>
</dbReference>
<dbReference type="EMBL" id="JBBMEX010000002">
    <property type="protein sequence ID" value="MEQ2556775.1"/>
    <property type="molecule type" value="Genomic_DNA"/>
</dbReference>
<reference evidence="2 3" key="1">
    <citation type="submission" date="2024-03" db="EMBL/GenBank/DDBJ databases">
        <title>Human intestinal bacterial collection.</title>
        <authorList>
            <person name="Pauvert C."/>
            <person name="Hitch T.C.A."/>
            <person name="Clavel T."/>
        </authorList>
    </citation>
    <scope>NUCLEOTIDE SEQUENCE [LARGE SCALE GENOMIC DNA]</scope>
    <source>
        <strain evidence="2 3">CLA-AA-H185</strain>
    </source>
</reference>
<protein>
    <submittedName>
        <fullName evidence="2">HD domain-containing phosphohydrolase</fullName>
    </submittedName>
</protein>
<dbReference type="Gene3D" id="1.10.3210.10">
    <property type="entry name" value="Hypothetical protein af1432"/>
    <property type="match status" value="2"/>
</dbReference>
<accession>A0ABV1HAN0</accession>
<dbReference type="PANTHER" id="PTHR43155">
    <property type="entry name" value="CYCLIC DI-GMP PHOSPHODIESTERASE PA4108-RELATED"/>
    <property type="match status" value="1"/>
</dbReference>
<dbReference type="PROSITE" id="PS51832">
    <property type="entry name" value="HD_GYP"/>
    <property type="match status" value="1"/>
</dbReference>
<name>A0ABV1HAN0_9FIRM</name>
<feature type="domain" description="HD-GYP" evidence="1">
    <location>
        <begin position="218"/>
        <end position="406"/>
    </location>
</feature>
<dbReference type="NCBIfam" id="TIGR00277">
    <property type="entry name" value="HDIG"/>
    <property type="match status" value="1"/>
</dbReference>
<dbReference type="SUPFAM" id="SSF109604">
    <property type="entry name" value="HD-domain/PDEase-like"/>
    <property type="match status" value="2"/>
</dbReference>
<dbReference type="SMART" id="SM00471">
    <property type="entry name" value="HDc"/>
    <property type="match status" value="2"/>
</dbReference>
<sequence length="406" mass="46100">MELDIIGLVSACSYALDCIEAELVHVTNRHGKRVAYISVCMAEKFGIIGEALQDLAMCALLHDNALTQYISEEVRHDLIKDQTMDISSKKLGVHCVYGEQNIKKLPFYTDVTNVILYHHENADGTGPFRKKWEEIPLFARIIHLCDTIDIIGNTGGYDQQNWEQAKAYLVKYENTIFDAECVKAFLEVFSEEKFADMGGEELEKRLWEKVPRKKQFCDEGTCKDLADFFAQIVDYKSEFTGMHSIGVAKKAAALAEHLGYDRLDIQKIYLAGALHDIGKMAIGNEILEKPGRLTDEEFSKMKNHAGYTYMILSEVEDFEEIRDWAALHHEKLDGSGYPFGKTAEELNEPERILACVDIYQALTEDRPYKKGMTHEQACGILEDMAQKGWIDAKITGQVRECFGEIH</sequence>
<gene>
    <name evidence="2" type="ORF">WMO43_02615</name>
</gene>
<evidence type="ECO:0000313" key="2">
    <source>
        <dbReference type="EMBL" id="MEQ2556775.1"/>
    </source>
</evidence>
<evidence type="ECO:0000313" key="3">
    <source>
        <dbReference type="Proteomes" id="UP001454489"/>
    </source>
</evidence>
<dbReference type="InterPro" id="IPR006675">
    <property type="entry name" value="HDIG_dom"/>
</dbReference>
<dbReference type="Pfam" id="PF13487">
    <property type="entry name" value="HD_5"/>
    <property type="match status" value="2"/>
</dbReference>
<dbReference type="Proteomes" id="UP001454489">
    <property type="component" value="Unassembled WGS sequence"/>
</dbReference>
<keyword evidence="3" id="KW-1185">Reference proteome</keyword>
<proteinExistence type="predicted"/>
<dbReference type="InterPro" id="IPR037522">
    <property type="entry name" value="HD_GYP_dom"/>
</dbReference>
<organism evidence="2 3">
    <name type="scientific">Maccoyibacter intestinihominis</name>
    <dbReference type="NCBI Taxonomy" id="3133499"/>
    <lineage>
        <taxon>Bacteria</taxon>
        <taxon>Bacillati</taxon>
        <taxon>Bacillota</taxon>
        <taxon>Clostridia</taxon>
        <taxon>Lachnospirales</taxon>
        <taxon>Lachnospiraceae</taxon>
        <taxon>Maccoyibacter</taxon>
    </lineage>
</organism>
<comment type="caution">
    <text evidence="2">The sequence shown here is derived from an EMBL/GenBank/DDBJ whole genome shotgun (WGS) entry which is preliminary data.</text>
</comment>